<dbReference type="PANTHER" id="PTHR45453">
    <property type="entry name" value="PHOSPHATE REGULON SENSOR PROTEIN PHOR"/>
    <property type="match status" value="1"/>
</dbReference>
<dbReference type="InterPro" id="IPR050351">
    <property type="entry name" value="BphY/WalK/GraS-like"/>
</dbReference>
<dbReference type="Pfam" id="PF02518">
    <property type="entry name" value="HATPase_c"/>
    <property type="match status" value="1"/>
</dbReference>
<keyword evidence="7" id="KW-0812">Transmembrane</keyword>
<evidence type="ECO:0000256" key="2">
    <source>
        <dbReference type="ARBA" id="ARBA00012438"/>
    </source>
</evidence>
<dbReference type="STRING" id="1618443.UV73_C0001G0056"/>
<accession>A0A0G1DL01</accession>
<dbReference type="EMBL" id="LCFP01000001">
    <property type="protein sequence ID" value="KKS98535.1"/>
    <property type="molecule type" value="Genomic_DNA"/>
</dbReference>
<dbReference type="PROSITE" id="PS50109">
    <property type="entry name" value="HIS_KIN"/>
    <property type="match status" value="1"/>
</dbReference>
<dbReference type="SMART" id="SM00387">
    <property type="entry name" value="HATPase_c"/>
    <property type="match status" value="1"/>
</dbReference>
<dbReference type="GO" id="GO:0000155">
    <property type="term" value="F:phosphorelay sensor kinase activity"/>
    <property type="evidence" value="ECO:0007669"/>
    <property type="project" value="InterPro"/>
</dbReference>
<dbReference type="PRINTS" id="PR00344">
    <property type="entry name" value="BCTRLSENSOR"/>
</dbReference>
<evidence type="ECO:0000313" key="9">
    <source>
        <dbReference type="EMBL" id="KKS98535.1"/>
    </source>
</evidence>
<dbReference type="InterPro" id="IPR005467">
    <property type="entry name" value="His_kinase_dom"/>
</dbReference>
<dbReference type="GO" id="GO:0016036">
    <property type="term" value="P:cellular response to phosphate starvation"/>
    <property type="evidence" value="ECO:0007669"/>
    <property type="project" value="TreeGrafter"/>
</dbReference>
<protein>
    <recommendedName>
        <fullName evidence="2">histidine kinase</fullName>
        <ecNumber evidence="2">2.7.13.3</ecNumber>
    </recommendedName>
</protein>
<dbReference type="Pfam" id="PF00512">
    <property type="entry name" value="HisKA"/>
    <property type="match status" value="1"/>
</dbReference>
<keyword evidence="4" id="KW-0808">Transferase</keyword>
<sequence length="257" mass="30014">MGQILSLLLLVNIFCLVYYLVSARILFRQRRQLEESKSEFLSILSHELKTPLTSMTGYGEILYRYLMKKQDVLASKITIKMNLQISSLSRLMDELLNLSIIDNGGYKPKKVLFNLNRLVRETAEEIEAASGIRRITVKGQTEELVYGDQRQIRQVIFNLLLNSVKFSRPASPILLHYRKNEKNLLFKIKDEGFGIPEEHHERIFEKFYQIDKTRRKDDPSLGLGLYLSREMVRRHGGRIWFESREGQGSSFYFTLTA</sequence>
<dbReference type="SUPFAM" id="SSF47384">
    <property type="entry name" value="Homodimeric domain of signal transducing histidine kinase"/>
    <property type="match status" value="1"/>
</dbReference>
<dbReference type="Gene3D" id="1.10.287.130">
    <property type="match status" value="1"/>
</dbReference>
<keyword evidence="5 9" id="KW-0418">Kinase</keyword>
<comment type="catalytic activity">
    <reaction evidence="1">
        <text>ATP + protein L-histidine = ADP + protein N-phospho-L-histidine.</text>
        <dbReference type="EC" id="2.7.13.3"/>
    </reaction>
</comment>
<evidence type="ECO:0000256" key="6">
    <source>
        <dbReference type="ARBA" id="ARBA00023012"/>
    </source>
</evidence>
<evidence type="ECO:0000256" key="7">
    <source>
        <dbReference type="SAM" id="Phobius"/>
    </source>
</evidence>
<evidence type="ECO:0000256" key="4">
    <source>
        <dbReference type="ARBA" id="ARBA00022679"/>
    </source>
</evidence>
<dbReference type="GO" id="GO:0005886">
    <property type="term" value="C:plasma membrane"/>
    <property type="evidence" value="ECO:0007669"/>
    <property type="project" value="TreeGrafter"/>
</dbReference>
<evidence type="ECO:0000256" key="1">
    <source>
        <dbReference type="ARBA" id="ARBA00000085"/>
    </source>
</evidence>
<keyword evidence="3" id="KW-0597">Phosphoprotein</keyword>
<dbReference type="InterPro" id="IPR003661">
    <property type="entry name" value="HisK_dim/P_dom"/>
</dbReference>
<feature type="transmembrane region" description="Helical" evidence="7">
    <location>
        <begin position="6"/>
        <end position="27"/>
    </location>
</feature>
<keyword evidence="7" id="KW-0472">Membrane</keyword>
<keyword evidence="7" id="KW-1133">Transmembrane helix</keyword>
<dbReference type="InterPro" id="IPR004358">
    <property type="entry name" value="Sig_transdc_His_kin-like_C"/>
</dbReference>
<dbReference type="SMART" id="SM00388">
    <property type="entry name" value="HisKA"/>
    <property type="match status" value="1"/>
</dbReference>
<reference evidence="9 10" key="1">
    <citation type="journal article" date="2015" name="Nature">
        <title>rRNA introns, odd ribosomes, and small enigmatic genomes across a large radiation of phyla.</title>
        <authorList>
            <person name="Brown C.T."/>
            <person name="Hug L.A."/>
            <person name="Thomas B.C."/>
            <person name="Sharon I."/>
            <person name="Castelle C.J."/>
            <person name="Singh A."/>
            <person name="Wilkins M.J."/>
            <person name="Williams K.H."/>
            <person name="Banfield J.F."/>
        </authorList>
    </citation>
    <scope>NUCLEOTIDE SEQUENCE [LARGE SCALE GENOMIC DNA]</scope>
</reference>
<evidence type="ECO:0000256" key="3">
    <source>
        <dbReference type="ARBA" id="ARBA00022553"/>
    </source>
</evidence>
<gene>
    <name evidence="9" type="ORF">UV73_C0001G0056</name>
</gene>
<keyword evidence="6" id="KW-0902">Two-component regulatory system</keyword>
<proteinExistence type="predicted"/>
<evidence type="ECO:0000256" key="5">
    <source>
        <dbReference type="ARBA" id="ARBA00022777"/>
    </source>
</evidence>
<evidence type="ECO:0000259" key="8">
    <source>
        <dbReference type="PROSITE" id="PS50109"/>
    </source>
</evidence>
<dbReference type="EC" id="2.7.13.3" evidence="2"/>
<evidence type="ECO:0000313" key="10">
    <source>
        <dbReference type="Proteomes" id="UP000034894"/>
    </source>
</evidence>
<dbReference type="AlphaFoldDB" id="A0A0G1DL01"/>
<dbReference type="InterPro" id="IPR036890">
    <property type="entry name" value="HATPase_C_sf"/>
</dbReference>
<dbReference type="GO" id="GO:0004721">
    <property type="term" value="F:phosphoprotein phosphatase activity"/>
    <property type="evidence" value="ECO:0007669"/>
    <property type="project" value="TreeGrafter"/>
</dbReference>
<dbReference type="CDD" id="cd00082">
    <property type="entry name" value="HisKA"/>
    <property type="match status" value="1"/>
</dbReference>
<dbReference type="FunFam" id="3.30.565.10:FF:000006">
    <property type="entry name" value="Sensor histidine kinase WalK"/>
    <property type="match status" value="1"/>
</dbReference>
<dbReference type="InterPro" id="IPR036097">
    <property type="entry name" value="HisK_dim/P_sf"/>
</dbReference>
<dbReference type="SUPFAM" id="SSF55874">
    <property type="entry name" value="ATPase domain of HSP90 chaperone/DNA topoisomerase II/histidine kinase"/>
    <property type="match status" value="1"/>
</dbReference>
<dbReference type="PANTHER" id="PTHR45453:SF1">
    <property type="entry name" value="PHOSPHATE REGULON SENSOR PROTEIN PHOR"/>
    <property type="match status" value="1"/>
</dbReference>
<dbReference type="Gene3D" id="3.30.565.10">
    <property type="entry name" value="Histidine kinase-like ATPase, C-terminal domain"/>
    <property type="match status" value="1"/>
</dbReference>
<comment type="caution">
    <text evidence="9">The sequence shown here is derived from an EMBL/GenBank/DDBJ whole genome shotgun (WGS) entry which is preliminary data.</text>
</comment>
<dbReference type="InterPro" id="IPR003594">
    <property type="entry name" value="HATPase_dom"/>
</dbReference>
<name>A0A0G1DL01_9BACT</name>
<feature type="domain" description="Histidine kinase" evidence="8">
    <location>
        <begin position="43"/>
        <end position="257"/>
    </location>
</feature>
<organism evidence="9 10">
    <name type="scientific">Candidatus Gottesmanbacteria bacterium GW2011_GWA2_43_14</name>
    <dbReference type="NCBI Taxonomy" id="1618443"/>
    <lineage>
        <taxon>Bacteria</taxon>
        <taxon>Candidatus Gottesmaniibacteriota</taxon>
    </lineage>
</organism>
<dbReference type="CDD" id="cd00075">
    <property type="entry name" value="HATPase"/>
    <property type="match status" value="1"/>
</dbReference>
<dbReference type="Proteomes" id="UP000034894">
    <property type="component" value="Unassembled WGS sequence"/>
</dbReference>